<name>A0ABV4NVG4_9GAMM</name>
<dbReference type="EMBL" id="JBGMEK010000005">
    <property type="protein sequence ID" value="MFA0810052.1"/>
    <property type="molecule type" value="Genomic_DNA"/>
</dbReference>
<proteinExistence type="predicted"/>
<accession>A0ABV4NVG4</accession>
<dbReference type="RefSeq" id="WP_371837665.1">
    <property type="nucleotide sequence ID" value="NZ_JBGMEK010000005.1"/>
</dbReference>
<sequence>MNKKLYFNEDPPLKLHLQVAHITGILPQNNSSVHFLFQNYFTCCCNNAPDNFAFSFSYREKMMSHPKLHYYQYNEYYYGKTIFDKNEYLEIIIELIDNGYYVELLGNVKHILKLKYNSLKESVVFGYDKTKEVFHSIGFNARGNFQPNDISFDDFYLAYSSTHPITTGKILNSIRENLPWLTTNKNPGEIFYYKLMDDFKCDTDRNVIIGMVEAYQNGVFPTRIMPKNGRFLKPRDKCYGVDCYNYIIDLFKSEYTKKKKISDLRLMYGLWEHKRLIGQFIKVLQERYKKIVDFGSLTKNANIVEGKAKQLRFLSMDLHVNWHPDKYIEIIDGLEELREKESYLLSELVHRLDF</sequence>
<protein>
    <submittedName>
        <fullName evidence="1">Uncharacterized protein</fullName>
    </submittedName>
</protein>
<gene>
    <name evidence="1" type="ORF">ACCI49_03895</name>
</gene>
<evidence type="ECO:0000313" key="1">
    <source>
        <dbReference type="EMBL" id="MFA0810052.1"/>
    </source>
</evidence>
<keyword evidence="2" id="KW-1185">Reference proteome</keyword>
<comment type="caution">
    <text evidence="1">The sequence shown here is derived from an EMBL/GenBank/DDBJ whole genome shotgun (WGS) entry which is preliminary data.</text>
</comment>
<reference evidence="1 2" key="1">
    <citation type="submission" date="2024-08" db="EMBL/GenBank/DDBJ databases">
        <authorList>
            <person name="Ishaq N."/>
        </authorList>
    </citation>
    <scope>NUCLEOTIDE SEQUENCE [LARGE SCALE GENOMIC DNA]</scope>
    <source>
        <strain evidence="1 2">DSM 18651</strain>
    </source>
</reference>
<organism evidence="1 2">
    <name type="scientific">Microbulbifer epialgicus</name>
    <dbReference type="NCBI Taxonomy" id="393907"/>
    <lineage>
        <taxon>Bacteria</taxon>
        <taxon>Pseudomonadati</taxon>
        <taxon>Pseudomonadota</taxon>
        <taxon>Gammaproteobacteria</taxon>
        <taxon>Cellvibrionales</taxon>
        <taxon>Microbulbiferaceae</taxon>
        <taxon>Microbulbifer</taxon>
    </lineage>
</organism>
<dbReference type="Proteomes" id="UP001569428">
    <property type="component" value="Unassembled WGS sequence"/>
</dbReference>
<evidence type="ECO:0000313" key="2">
    <source>
        <dbReference type="Proteomes" id="UP001569428"/>
    </source>
</evidence>